<evidence type="ECO:0000259" key="3">
    <source>
        <dbReference type="PROSITE" id="PS50089"/>
    </source>
</evidence>
<evidence type="ECO:0000256" key="2">
    <source>
        <dbReference type="SAM" id="MobiDB-lite"/>
    </source>
</evidence>
<keyword evidence="1" id="KW-0862">Zinc</keyword>
<reference evidence="4 6" key="1">
    <citation type="journal article" date="2020" name="Stud. Mycol.">
        <title>101 Dothideomycetes genomes: a test case for predicting lifestyles and emergence of pathogens.</title>
        <authorList>
            <person name="Haridas S."/>
            <person name="Albert R."/>
            <person name="Binder M."/>
            <person name="Bloem J."/>
            <person name="Labutti K."/>
            <person name="Salamov A."/>
            <person name="Andreopoulos B."/>
            <person name="Baker S."/>
            <person name="Barry K."/>
            <person name="Bills G."/>
            <person name="Bluhm B."/>
            <person name="Cannon C."/>
            <person name="Castanera R."/>
            <person name="Culley D."/>
            <person name="Daum C."/>
            <person name="Ezra D."/>
            <person name="Gonzalez J."/>
            <person name="Henrissat B."/>
            <person name="Kuo A."/>
            <person name="Liang C."/>
            <person name="Lipzen A."/>
            <person name="Lutzoni F."/>
            <person name="Magnuson J."/>
            <person name="Mondo S."/>
            <person name="Nolan M."/>
            <person name="Ohm R."/>
            <person name="Pangilinan J."/>
            <person name="Park H.-J."/>
            <person name="Ramirez L."/>
            <person name="Alfaro M."/>
            <person name="Sun H."/>
            <person name="Tritt A."/>
            <person name="Yoshinaga Y."/>
            <person name="Zwiers L.-H."/>
            <person name="Turgeon B."/>
            <person name="Goodwin S."/>
            <person name="Spatafora J."/>
            <person name="Crous P."/>
            <person name="Grigoriev I."/>
        </authorList>
    </citation>
    <scope>NUCLEOTIDE SEQUENCE</scope>
    <source>
        <strain evidence="4 6">CBS 304.34</strain>
    </source>
</reference>
<feature type="compositionally biased region" description="Polar residues" evidence="2">
    <location>
        <begin position="31"/>
        <end position="45"/>
    </location>
</feature>
<dbReference type="RefSeq" id="XP_033576317.1">
    <property type="nucleotide sequence ID" value="XM_033725555.1"/>
</dbReference>
<dbReference type="AlphaFoldDB" id="A0A6A6YLB4"/>
<keyword evidence="5" id="KW-1185">Reference proteome</keyword>
<organism evidence="4">
    <name type="scientific">Mytilinidion resinicola</name>
    <dbReference type="NCBI Taxonomy" id="574789"/>
    <lineage>
        <taxon>Eukaryota</taxon>
        <taxon>Fungi</taxon>
        <taxon>Dikarya</taxon>
        <taxon>Ascomycota</taxon>
        <taxon>Pezizomycotina</taxon>
        <taxon>Dothideomycetes</taxon>
        <taxon>Pleosporomycetidae</taxon>
        <taxon>Mytilinidiales</taxon>
        <taxon>Mytilinidiaceae</taxon>
        <taxon>Mytilinidion</taxon>
    </lineage>
</organism>
<protein>
    <recommendedName>
        <fullName evidence="3">RING-type domain-containing protein</fullName>
    </recommendedName>
</protein>
<dbReference type="OrthoDB" id="10517636at2759"/>
<dbReference type="InterPro" id="IPR013083">
    <property type="entry name" value="Znf_RING/FYVE/PHD"/>
</dbReference>
<dbReference type="PROSITE" id="PS50089">
    <property type="entry name" value="ZF_RING_2"/>
    <property type="match status" value="1"/>
</dbReference>
<dbReference type="SUPFAM" id="SSF57850">
    <property type="entry name" value="RING/U-box"/>
    <property type="match status" value="1"/>
</dbReference>
<evidence type="ECO:0000256" key="1">
    <source>
        <dbReference type="PROSITE-ProRule" id="PRU00175"/>
    </source>
</evidence>
<feature type="region of interest" description="Disordered" evidence="2">
    <location>
        <begin position="1"/>
        <end position="126"/>
    </location>
</feature>
<name>A0A6A6YLB4_9PEZI</name>
<dbReference type="CDD" id="cd16448">
    <property type="entry name" value="RING-H2"/>
    <property type="match status" value="1"/>
</dbReference>
<dbReference type="Proteomes" id="UP000504636">
    <property type="component" value="Unplaced"/>
</dbReference>
<accession>A0A6A6YLB4</accession>
<evidence type="ECO:0000313" key="4">
    <source>
        <dbReference type="EMBL" id="KAF2809353.1"/>
    </source>
</evidence>
<dbReference type="GO" id="GO:0008270">
    <property type="term" value="F:zinc ion binding"/>
    <property type="evidence" value="ECO:0007669"/>
    <property type="project" value="UniProtKB-KW"/>
</dbReference>
<dbReference type="EMBL" id="MU003701">
    <property type="protein sequence ID" value="KAF2809353.1"/>
    <property type="molecule type" value="Genomic_DNA"/>
</dbReference>
<gene>
    <name evidence="4 6" type="ORF">BDZ99DRAFT_520709</name>
</gene>
<proteinExistence type="predicted"/>
<dbReference type="InterPro" id="IPR001841">
    <property type="entry name" value="Znf_RING"/>
</dbReference>
<dbReference type="Gene3D" id="3.30.40.10">
    <property type="entry name" value="Zinc/RING finger domain, C3HC4 (zinc finger)"/>
    <property type="match status" value="1"/>
</dbReference>
<feature type="compositionally biased region" description="Basic and acidic residues" evidence="2">
    <location>
        <begin position="77"/>
        <end position="88"/>
    </location>
</feature>
<keyword evidence="1" id="KW-0479">Metal-binding</keyword>
<reference evidence="6" key="2">
    <citation type="submission" date="2020-04" db="EMBL/GenBank/DDBJ databases">
        <authorList>
            <consortium name="NCBI Genome Project"/>
        </authorList>
    </citation>
    <scope>NUCLEOTIDE SEQUENCE</scope>
    <source>
        <strain evidence="6">CBS 304.34</strain>
    </source>
</reference>
<sequence length="473" mass="53990">MPLNYLGPGSGAPASRRREVREFTPARTNLPGGSSRPQNESPASRQQDDPTWGFDALSLEPSRGGSSRGTTKRQSRHDRSMRDDDGRHRTTTHSSAPRGHTHTTTRSSAPRGHTHTTTRSLPDLETTIRNHLVPTYVKSGETCIICTNEFDMGTHKAVTVNTNRHCKHVFGRECIIIWFRSQRETSNLCPTGRCTLFSLDPNAVKQSRANLDGIVPEEEWLRQEHGIEVSRAQLDRPRSTPAWEKRLEHQLCEERAMWYRAVGRMNEIPAKWRPIPDAAKKRRLLQEGKDLIRHFNDPSVLVFNYDGDEIIDPEAPEHRHRVTDSTPTISGGPEWDRRLETQRGHERACLLRHRGRESEVSAQWRRPPPYGEMLAEGKALVAKFGQKALQFRYEDKILVREDAGGENATLGASWIDRYRAQKNAEKDWYRTEPDAAKKRFLLAEGKELVEIFGEEGFIFDYSGDSIVVPDYRS</sequence>
<keyword evidence="1" id="KW-0863">Zinc-finger</keyword>
<evidence type="ECO:0000313" key="6">
    <source>
        <dbReference type="RefSeq" id="XP_033576317.1"/>
    </source>
</evidence>
<dbReference type="GeneID" id="54466448"/>
<feature type="domain" description="RING-type" evidence="3">
    <location>
        <begin position="143"/>
        <end position="193"/>
    </location>
</feature>
<evidence type="ECO:0000313" key="5">
    <source>
        <dbReference type="Proteomes" id="UP000504636"/>
    </source>
</evidence>
<reference evidence="6" key="3">
    <citation type="submission" date="2025-04" db="UniProtKB">
        <authorList>
            <consortium name="RefSeq"/>
        </authorList>
    </citation>
    <scope>IDENTIFICATION</scope>
    <source>
        <strain evidence="6">CBS 304.34</strain>
    </source>
</reference>